<dbReference type="GO" id="GO:0008483">
    <property type="term" value="F:transaminase activity"/>
    <property type="evidence" value="ECO:0007669"/>
    <property type="project" value="UniProtKB-KW"/>
</dbReference>
<reference evidence="2 3" key="1">
    <citation type="submission" date="2023-09" db="EMBL/GenBank/DDBJ databases">
        <title>Description of three actinobacteria isolated from air of manufacturing shop in a pharmaceutical factory.</title>
        <authorList>
            <person name="Zhang D.-F."/>
        </authorList>
    </citation>
    <scope>NUCLEOTIDE SEQUENCE [LARGE SCALE GENOMIC DNA]</scope>
    <source>
        <strain evidence="2 3">LY-0111</strain>
    </source>
</reference>
<dbReference type="Gene3D" id="3.20.10.10">
    <property type="entry name" value="D-amino Acid Aminotransferase, subunit A, domain 2"/>
    <property type="match status" value="1"/>
</dbReference>
<dbReference type="RefSeq" id="WP_310548048.1">
    <property type="nucleotide sequence ID" value="NZ_JAVKGR010000004.1"/>
</dbReference>
<dbReference type="InterPro" id="IPR001544">
    <property type="entry name" value="Aminotrans_IV"/>
</dbReference>
<dbReference type="PANTHER" id="PTHR42743:SF11">
    <property type="entry name" value="AMINODEOXYCHORISMATE LYASE"/>
    <property type="match status" value="1"/>
</dbReference>
<keyword evidence="2" id="KW-0808">Transferase</keyword>
<gene>
    <name evidence="2" type="ORF">RIL96_05675</name>
</gene>
<keyword evidence="3" id="KW-1185">Reference proteome</keyword>
<comment type="caution">
    <text evidence="2">The sequence shown here is derived from an EMBL/GenBank/DDBJ whole genome shotgun (WGS) entry which is preliminary data.</text>
</comment>
<dbReference type="EMBL" id="JAVKGR010000004">
    <property type="protein sequence ID" value="MDR8019053.1"/>
    <property type="molecule type" value="Genomic_DNA"/>
</dbReference>
<dbReference type="InterPro" id="IPR036038">
    <property type="entry name" value="Aminotransferase-like"/>
</dbReference>
<sequence length="317" mass="34790">MAEHFREDNVAAVGVRLDAEHPEGMIFDPHQPQLRVTDLGVVRGDGIFETMHVLDGHVRKYDAHLERLRRSARMMELGIPPESAWRAAVERGLEEYRARGGVPEELMVRLTATRGVDGEPASEDPEYAGTYWVLLSPAPAWAKADQSTQFSVTLLDRGVDADVAERAPWLLLGAKTLSYAINMASQRWAKAHGHDDVIFHTSDGQLLEGPNSTVLLVNHREGQTPQLVTPLLEAGVLPGTTQGAIFAAASRAGWELGYGPLTPQQLLDADHVFLAASVRGVVPVWRVDETQLRVDDEITEALRGFLAEDLPVNHPGE</sequence>
<keyword evidence="2" id="KW-0032">Aminotransferase</keyword>
<dbReference type="Gene3D" id="3.30.470.10">
    <property type="match status" value="1"/>
</dbReference>
<organism evidence="2 3">
    <name type="scientific">Nesterenkonia aerolata</name>
    <dbReference type="NCBI Taxonomy" id="3074079"/>
    <lineage>
        <taxon>Bacteria</taxon>
        <taxon>Bacillati</taxon>
        <taxon>Actinomycetota</taxon>
        <taxon>Actinomycetes</taxon>
        <taxon>Micrococcales</taxon>
        <taxon>Micrococcaceae</taxon>
        <taxon>Nesterenkonia</taxon>
    </lineage>
</organism>
<proteinExistence type="inferred from homology"/>
<evidence type="ECO:0000256" key="1">
    <source>
        <dbReference type="ARBA" id="ARBA00009320"/>
    </source>
</evidence>
<dbReference type="InterPro" id="IPR043132">
    <property type="entry name" value="BCAT-like_C"/>
</dbReference>
<dbReference type="SUPFAM" id="SSF56752">
    <property type="entry name" value="D-aminoacid aminotransferase-like PLP-dependent enzymes"/>
    <property type="match status" value="1"/>
</dbReference>
<dbReference type="Proteomes" id="UP001251870">
    <property type="component" value="Unassembled WGS sequence"/>
</dbReference>
<protein>
    <submittedName>
        <fullName evidence="2">Aminotransferase class IV</fullName>
    </submittedName>
</protein>
<accession>A0ABU2DRC3</accession>
<dbReference type="InterPro" id="IPR043131">
    <property type="entry name" value="BCAT-like_N"/>
</dbReference>
<name>A0ABU2DRC3_9MICC</name>
<evidence type="ECO:0000313" key="3">
    <source>
        <dbReference type="Proteomes" id="UP001251870"/>
    </source>
</evidence>
<dbReference type="PANTHER" id="PTHR42743">
    <property type="entry name" value="AMINO-ACID AMINOTRANSFERASE"/>
    <property type="match status" value="1"/>
</dbReference>
<evidence type="ECO:0000313" key="2">
    <source>
        <dbReference type="EMBL" id="MDR8019053.1"/>
    </source>
</evidence>
<dbReference type="Pfam" id="PF01063">
    <property type="entry name" value="Aminotran_4"/>
    <property type="match status" value="1"/>
</dbReference>
<dbReference type="InterPro" id="IPR050571">
    <property type="entry name" value="Class-IV_PLP-Dep_Aminotrnsfr"/>
</dbReference>
<comment type="similarity">
    <text evidence="1">Belongs to the class-IV pyridoxal-phosphate-dependent aminotransferase family.</text>
</comment>